<dbReference type="PROSITE" id="PS00108">
    <property type="entry name" value="PROTEIN_KINASE_ST"/>
    <property type="match status" value="1"/>
</dbReference>
<dbReference type="GO" id="GO:0044773">
    <property type="term" value="P:mitotic DNA damage checkpoint signaling"/>
    <property type="evidence" value="ECO:0007669"/>
    <property type="project" value="TreeGrafter"/>
</dbReference>
<evidence type="ECO:0000313" key="10">
    <source>
        <dbReference type="RefSeq" id="XP_004515338.1"/>
    </source>
</evidence>
<keyword evidence="3" id="KW-0808">Transferase</keyword>
<dbReference type="AlphaFoldDB" id="A0A1S2Z5C0"/>
<feature type="domain" description="Protein kinase" evidence="8">
    <location>
        <begin position="458"/>
        <end position="927"/>
    </location>
</feature>
<keyword evidence="9" id="KW-1185">Reference proteome</keyword>
<dbReference type="PaxDb" id="3827-XP_004515338.1"/>
<evidence type="ECO:0000256" key="4">
    <source>
        <dbReference type="ARBA" id="ARBA00022741"/>
    </source>
</evidence>
<proteinExistence type="predicted"/>
<dbReference type="GO" id="GO:0005524">
    <property type="term" value="F:ATP binding"/>
    <property type="evidence" value="ECO:0007669"/>
    <property type="project" value="UniProtKB-KW"/>
</dbReference>
<dbReference type="PANTHER" id="PTHR44167">
    <property type="entry name" value="OVARIAN-SPECIFIC SERINE/THREONINE-PROTEIN KINASE LOK-RELATED"/>
    <property type="match status" value="1"/>
</dbReference>
<evidence type="ECO:0000256" key="6">
    <source>
        <dbReference type="ARBA" id="ARBA00022840"/>
    </source>
</evidence>
<evidence type="ECO:0000313" key="9">
    <source>
        <dbReference type="Proteomes" id="UP000087171"/>
    </source>
</evidence>
<dbReference type="SUPFAM" id="SSF56112">
    <property type="entry name" value="Protein kinase-like (PK-like)"/>
    <property type="match status" value="1"/>
</dbReference>
<keyword evidence="4" id="KW-0547">Nucleotide-binding</keyword>
<dbReference type="Pfam" id="PF00069">
    <property type="entry name" value="Pkinase"/>
    <property type="match status" value="2"/>
</dbReference>
<dbReference type="InterPro" id="IPR011009">
    <property type="entry name" value="Kinase-like_dom_sf"/>
</dbReference>
<dbReference type="RefSeq" id="XP_004515338.1">
    <property type="nucleotide sequence ID" value="XM_004515281.1"/>
</dbReference>
<dbReference type="PANTHER" id="PTHR44167:SF23">
    <property type="entry name" value="CDC7 KINASE, ISOFORM A-RELATED"/>
    <property type="match status" value="1"/>
</dbReference>
<evidence type="ECO:0000256" key="3">
    <source>
        <dbReference type="ARBA" id="ARBA00022679"/>
    </source>
</evidence>
<dbReference type="GO" id="GO:0004674">
    <property type="term" value="F:protein serine/threonine kinase activity"/>
    <property type="evidence" value="ECO:0007669"/>
    <property type="project" value="UniProtKB-KW"/>
</dbReference>
<keyword evidence="5 10" id="KW-0418">Kinase</keyword>
<dbReference type="GeneID" id="101512507"/>
<dbReference type="STRING" id="3827.A0A1S2Z5C0"/>
<accession>A0A1S2Z5C0</accession>
<dbReference type="InterPro" id="IPR000719">
    <property type="entry name" value="Prot_kinase_dom"/>
</dbReference>
<feature type="compositionally biased region" description="Basic and acidic residues" evidence="7">
    <location>
        <begin position="290"/>
        <end position="306"/>
    </location>
</feature>
<dbReference type="FunFam" id="1.10.510.10:FF:001725">
    <property type="entry name" value="Kinase like protein"/>
    <property type="match status" value="1"/>
</dbReference>
<protein>
    <recommendedName>
        <fullName evidence="1">non-specific serine/threonine protein kinase</fullName>
        <ecNumber evidence="1">2.7.11.1</ecNumber>
    </recommendedName>
</protein>
<dbReference type="Gene3D" id="1.10.510.10">
    <property type="entry name" value="Transferase(Phosphotransferase) domain 1"/>
    <property type="match status" value="2"/>
</dbReference>
<evidence type="ECO:0000256" key="1">
    <source>
        <dbReference type="ARBA" id="ARBA00012513"/>
    </source>
</evidence>
<name>A0A1S2Z5C0_CICAR</name>
<keyword evidence="2" id="KW-0723">Serine/threonine-protein kinase</keyword>
<feature type="region of interest" description="Disordered" evidence="7">
    <location>
        <begin position="277"/>
        <end position="309"/>
    </location>
</feature>
<dbReference type="GO" id="GO:0005634">
    <property type="term" value="C:nucleus"/>
    <property type="evidence" value="ECO:0007669"/>
    <property type="project" value="TreeGrafter"/>
</dbReference>
<dbReference type="EC" id="2.7.11.1" evidence="1"/>
<dbReference type="InterPro" id="IPR008271">
    <property type="entry name" value="Ser/Thr_kinase_AS"/>
</dbReference>
<gene>
    <name evidence="10" type="primary">LOC101512507</name>
</gene>
<evidence type="ECO:0000256" key="2">
    <source>
        <dbReference type="ARBA" id="ARBA00022527"/>
    </source>
</evidence>
<dbReference type="Proteomes" id="UP000087171">
    <property type="component" value="Unplaced"/>
</dbReference>
<sequence length="954" mass="107394">MSTPPESLVDFNLFLQEQSWHLLSLLLQIGHPVDSEYLSSRCRFFIASPDFVRYVASLPDSPLSFNSNGLLTPSANAVYAIARFFSFRFPDSTPPPSRKRKSFLSLTEGGREPKRLAIGDKVPEIFTKSFDVSTVEAAMRRNFSAMKFESRIMLGGNYMIPIRIDTIGECSGCSKPNFEYREADNDAIANPVRGEISGALIKTSESFFISESDLRKPEGVDRFTEHNPSEDLVPATIVQDQSLCNEDVVVGIESGKKMDCFDTLLHEYPEQNISHSLDDDGVCRNNTGKDPLRESNQKNKEVERGSTEGLVNYDKDREKEDVAQRLGPVVYEEEPTKDLDLKKGMRELDLGKNKTVRNMVTRSTYKVAQSSNPKQLLKSSRILKGGQKNDIHSRTQILTESIACNKFDNAPKKIDQRKNDENIIAKHKLKLSRKENVAENISSTSKVEKKALPSFESFIIEEEEGSGGYGIVYRAQRTTDGKRLAIKCPHTNAHKNHVNNERNMLERFGGKNFIIKFEGSFKSGDSDCFVLEHVEHERPEVLKKEIDISELQWYGFCMFKALACLHKEGVVHRDVKPGNFLFSRKQKKGYLIDFNLAMDLKQKYSIGSKLKPSLGASNNIPLPSGSAPVVQDKNLGGIKSLTSNKRELIDYRKYSELNRHMKPKANTGNLKNCPDKAVANLLRAQGTDGSGITSAKDVTSTKTASADRLREPIPFKGRKEYINLVQNSMQCANNSSMKSPSSQRKRVTAPSGKVDGRTLYLTPMPLHSSAVAVGLLRSKGDGKHKREGPCVGTKGFRAPEVLFRSQFQGPKVDIWSAGVTLLYMLIGKTPFTGEPEQSIKEIAKLRGSEELWEVAKLHDREVSFPLELFDDRYLQSYDIESWCKIHTKRPEFVDHAPKSLFDLIDKCLKVNPRHRISVEEVLRHEFFAPCNDIMRKQRMIRRGLSSDTAVSRAV</sequence>
<feature type="region of interest" description="Disordered" evidence="7">
    <location>
        <begin position="732"/>
        <end position="751"/>
    </location>
</feature>
<dbReference type="SMART" id="SM00220">
    <property type="entry name" value="S_TKc"/>
    <property type="match status" value="1"/>
</dbReference>
<evidence type="ECO:0000256" key="7">
    <source>
        <dbReference type="SAM" id="MobiDB-lite"/>
    </source>
</evidence>
<organism evidence="9 10">
    <name type="scientific">Cicer arietinum</name>
    <name type="common">Chickpea</name>
    <name type="synonym">Garbanzo</name>
    <dbReference type="NCBI Taxonomy" id="3827"/>
    <lineage>
        <taxon>Eukaryota</taxon>
        <taxon>Viridiplantae</taxon>
        <taxon>Streptophyta</taxon>
        <taxon>Embryophyta</taxon>
        <taxon>Tracheophyta</taxon>
        <taxon>Spermatophyta</taxon>
        <taxon>Magnoliopsida</taxon>
        <taxon>eudicotyledons</taxon>
        <taxon>Gunneridae</taxon>
        <taxon>Pentapetalae</taxon>
        <taxon>rosids</taxon>
        <taxon>fabids</taxon>
        <taxon>Fabales</taxon>
        <taxon>Fabaceae</taxon>
        <taxon>Papilionoideae</taxon>
        <taxon>50 kb inversion clade</taxon>
        <taxon>NPAAA clade</taxon>
        <taxon>Hologalegina</taxon>
        <taxon>IRL clade</taxon>
        <taxon>Cicereae</taxon>
        <taxon>Cicer</taxon>
    </lineage>
</organism>
<feature type="compositionally biased region" description="Polar residues" evidence="7">
    <location>
        <begin position="732"/>
        <end position="742"/>
    </location>
</feature>
<reference evidence="10" key="1">
    <citation type="submission" date="2025-08" db="UniProtKB">
        <authorList>
            <consortium name="RefSeq"/>
        </authorList>
    </citation>
    <scope>IDENTIFICATION</scope>
    <source>
        <tissue evidence="10">Etiolated seedlings</tissue>
    </source>
</reference>
<evidence type="ECO:0000259" key="8">
    <source>
        <dbReference type="PROSITE" id="PS50011"/>
    </source>
</evidence>
<dbReference type="OrthoDB" id="10020333at2759"/>
<dbReference type="eggNOG" id="KOG1167">
    <property type="taxonomic scope" value="Eukaryota"/>
</dbReference>
<dbReference type="PROSITE" id="PS50011">
    <property type="entry name" value="PROTEIN_KINASE_DOM"/>
    <property type="match status" value="1"/>
</dbReference>
<dbReference type="FunFam" id="1.10.510.10:FF:001893">
    <property type="entry name" value="Probable serine/threonine-protein kinase DDB_G0291918"/>
    <property type="match status" value="1"/>
</dbReference>
<dbReference type="KEGG" id="cam:101512507"/>
<keyword evidence="6" id="KW-0067">ATP-binding</keyword>
<evidence type="ECO:0000256" key="5">
    <source>
        <dbReference type="ARBA" id="ARBA00022777"/>
    </source>
</evidence>